<dbReference type="GO" id="GO:0009251">
    <property type="term" value="P:glucan catabolic process"/>
    <property type="evidence" value="ECO:0007669"/>
    <property type="project" value="TreeGrafter"/>
</dbReference>
<comment type="catalytic activity">
    <reaction evidence="1">
        <text>Hydrolysis of terminal, non-reducing beta-D-glucosyl residues with release of beta-D-glucose.</text>
        <dbReference type="EC" id="3.2.1.21"/>
    </reaction>
</comment>
<evidence type="ECO:0000256" key="4">
    <source>
        <dbReference type="ARBA" id="ARBA00005336"/>
    </source>
</evidence>
<evidence type="ECO:0000256" key="14">
    <source>
        <dbReference type="ARBA" id="ARBA00039579"/>
    </source>
</evidence>
<reference evidence="20 21" key="1">
    <citation type="journal article" date="2013" name="BMC Genomics">
        <title>Genomics-driven discovery of the pneumocandin biosynthetic gene cluster in the fungus Glarea lozoyensis.</title>
        <authorList>
            <person name="Chen L."/>
            <person name="Yue Q."/>
            <person name="Zhang X."/>
            <person name="Xiang M."/>
            <person name="Wang C."/>
            <person name="Li S."/>
            <person name="Che Y."/>
            <person name="Ortiz-Lopez F.J."/>
            <person name="Bills G.F."/>
            <person name="Liu X."/>
            <person name="An Z."/>
        </authorList>
    </citation>
    <scope>NUCLEOTIDE SEQUENCE [LARGE SCALE GENOMIC DNA]</scope>
    <source>
        <strain evidence="21">ATCC 20868 / MF5171</strain>
    </source>
</reference>
<dbReference type="Pfam" id="PF00933">
    <property type="entry name" value="Glyco_hydro_3"/>
    <property type="match status" value="1"/>
</dbReference>
<feature type="signal peptide" evidence="18">
    <location>
        <begin position="1"/>
        <end position="19"/>
    </location>
</feature>
<dbReference type="SMART" id="SM01217">
    <property type="entry name" value="Fn3_like"/>
    <property type="match status" value="1"/>
</dbReference>
<dbReference type="Gene3D" id="3.40.50.1700">
    <property type="entry name" value="Glycoside hydrolase family 3 C-terminal domain"/>
    <property type="match status" value="1"/>
</dbReference>
<dbReference type="STRING" id="1116229.S3D3K2"/>
<dbReference type="AlphaFoldDB" id="S3D3K2"/>
<dbReference type="HOGENOM" id="CLU_004542_2_3_1"/>
<evidence type="ECO:0000256" key="8">
    <source>
        <dbReference type="ARBA" id="ARBA00022801"/>
    </source>
</evidence>
<dbReference type="Gene3D" id="2.60.40.10">
    <property type="entry name" value="Immunoglobulins"/>
    <property type="match status" value="1"/>
</dbReference>
<keyword evidence="11 20" id="KW-0326">Glycosidase</keyword>
<dbReference type="Gene3D" id="3.20.20.300">
    <property type="entry name" value="Glycoside hydrolase, family 3, N-terminal domain"/>
    <property type="match status" value="1"/>
</dbReference>
<feature type="chain" id="PRO_5004507971" description="Probable beta-glucosidase G" evidence="18">
    <location>
        <begin position="20"/>
        <end position="783"/>
    </location>
</feature>
<keyword evidence="10" id="KW-0119">Carbohydrate metabolism</keyword>
<evidence type="ECO:0000256" key="10">
    <source>
        <dbReference type="ARBA" id="ARBA00023277"/>
    </source>
</evidence>
<organism evidence="20 21">
    <name type="scientific">Glarea lozoyensis (strain ATCC 20868 / MF5171)</name>
    <dbReference type="NCBI Taxonomy" id="1116229"/>
    <lineage>
        <taxon>Eukaryota</taxon>
        <taxon>Fungi</taxon>
        <taxon>Dikarya</taxon>
        <taxon>Ascomycota</taxon>
        <taxon>Pezizomycotina</taxon>
        <taxon>Leotiomycetes</taxon>
        <taxon>Helotiales</taxon>
        <taxon>Helotiaceae</taxon>
        <taxon>Glarea</taxon>
    </lineage>
</organism>
<comment type="similarity">
    <text evidence="4">Belongs to the glycosyl hydrolase 3 family.</text>
</comment>
<dbReference type="Pfam" id="PF01915">
    <property type="entry name" value="Glyco_hydro_3_C"/>
    <property type="match status" value="1"/>
</dbReference>
<protein>
    <recommendedName>
        <fullName evidence="14">Probable beta-glucosidase G</fullName>
        <ecNumber evidence="5">3.2.1.21</ecNumber>
    </recommendedName>
    <alternativeName>
        <fullName evidence="15">Beta-D-glucoside glucohydrolase G</fullName>
    </alternativeName>
    <alternativeName>
        <fullName evidence="16">Cellobiase G</fullName>
    </alternativeName>
    <alternativeName>
        <fullName evidence="17">Gentiobiase G</fullName>
    </alternativeName>
</protein>
<evidence type="ECO:0000256" key="3">
    <source>
        <dbReference type="ARBA" id="ARBA00004987"/>
    </source>
</evidence>
<dbReference type="InterPro" id="IPR002772">
    <property type="entry name" value="Glyco_hydro_3_C"/>
</dbReference>
<evidence type="ECO:0000256" key="5">
    <source>
        <dbReference type="ARBA" id="ARBA00012744"/>
    </source>
</evidence>
<dbReference type="PRINTS" id="PR00133">
    <property type="entry name" value="GLHYDRLASE3"/>
</dbReference>
<dbReference type="FunFam" id="3.20.20.300:FF:000002">
    <property type="entry name" value="Probable beta-glucosidase"/>
    <property type="match status" value="1"/>
</dbReference>
<sequence length="783" mass="84768">MHLLNSILSLALSELVVVAGHVQPQDANTITSRIPKSANEWATAIAKADAFLAQLNLTEKVVVVTGASGSCIGNVAAIPRLNFSGICMSDGPTSINRQDLITVFPAGLRAAATWDKDLIYQRGYALGAEFRAKGSHVGLGPTAGPLGRNPLGSRNWEGFSTDPYLTGKAMYQTVLGMQDAGIQTSSKHFIGNEQETQRSNSFLEDGTEIMAYSANIDDRTLHELYLWPFADAVRAGTTSVMCSYNRLNQTYACENDGLLNKILKEELGFQGYVVSDWFATHSGVDSINGGLDLTMPGSPTQELIGTGTSYFGKNLTLAVNNGSVTMDRVDDMVRRVMTPYYLLGQDSVKYPTLDPSTLCVLGAHYSQQSCNTPARDVREDHASLVRKIGADGTVLLKNTNNALPLKSPKNIAVFGNDAGDFTDGLTYVDGTEFIQGTLATGGGSGSARFTYIVSPLEAIKARAHQTGARVQYILSNDLIARGDFHSIFPSPDVCIVFIKTYASEGSDRVDFEHDHNSTLVVNNVAKRCPNTVVVSHSGGINTMPWAKNPNVTAILAAHYPGEQSGNSIVDILYGDINPSGKLPYTIPEHADDCNIPITNLTNNTDPNGWQIDFNEGLFIDYRHFDAHNLTPLYEFGHGLSYTTFNLTTLTPTNLTDASALSPTPDATRKVEPGGNPDLYTPLLCLTTTLTNTGSLAGAQVVQLYLSFPQTSTPEGTPRRVLRGFEKMFLEPGTSARMYFELQRRDVSFWDVNAQTWRIPEGEFGVSVGFSLGGVRAKGVFSLL</sequence>
<feature type="domain" description="Fibronectin type III-like" evidence="19">
    <location>
        <begin position="699"/>
        <end position="771"/>
    </location>
</feature>
<evidence type="ECO:0000313" key="20">
    <source>
        <dbReference type="EMBL" id="EPE32345.1"/>
    </source>
</evidence>
<comment type="pathway">
    <text evidence="3">Glycan metabolism; cellulose degradation.</text>
</comment>
<dbReference type="SUPFAM" id="SSF51445">
    <property type="entry name" value="(Trans)glycosidases"/>
    <property type="match status" value="1"/>
</dbReference>
<dbReference type="GO" id="GO:0005576">
    <property type="term" value="C:extracellular region"/>
    <property type="evidence" value="ECO:0007669"/>
    <property type="project" value="UniProtKB-SubCell"/>
</dbReference>
<keyword evidence="7 18" id="KW-0732">Signal</keyword>
<dbReference type="InterPro" id="IPR017853">
    <property type="entry name" value="GH"/>
</dbReference>
<evidence type="ECO:0000256" key="12">
    <source>
        <dbReference type="ARBA" id="ARBA00023326"/>
    </source>
</evidence>
<dbReference type="GO" id="GO:0008422">
    <property type="term" value="F:beta-glucosidase activity"/>
    <property type="evidence" value="ECO:0007669"/>
    <property type="project" value="UniProtKB-EC"/>
</dbReference>
<evidence type="ECO:0000256" key="18">
    <source>
        <dbReference type="SAM" id="SignalP"/>
    </source>
</evidence>
<dbReference type="InterPro" id="IPR026891">
    <property type="entry name" value="Fn3-like"/>
</dbReference>
<evidence type="ECO:0000256" key="11">
    <source>
        <dbReference type="ARBA" id="ARBA00023295"/>
    </source>
</evidence>
<evidence type="ECO:0000256" key="15">
    <source>
        <dbReference type="ARBA" id="ARBA00041276"/>
    </source>
</evidence>
<evidence type="ECO:0000313" key="21">
    <source>
        <dbReference type="Proteomes" id="UP000016922"/>
    </source>
</evidence>
<dbReference type="FunFam" id="3.40.50.1700:FF:000003">
    <property type="entry name" value="Probable beta-glucosidase"/>
    <property type="match status" value="1"/>
</dbReference>
<accession>S3D3K2</accession>
<gene>
    <name evidence="20" type="ORF">GLAREA_07478</name>
</gene>
<comment type="function">
    <text evidence="13">Beta-glucosidases are one of a number of cellulolytic enzymes involved in the degradation of cellulosic biomass. Catalyzes the last step releasing glucose from the inhibitory cellobiose.</text>
</comment>
<dbReference type="InterPro" id="IPR036962">
    <property type="entry name" value="Glyco_hydro_3_N_sf"/>
</dbReference>
<dbReference type="PANTHER" id="PTHR42715">
    <property type="entry name" value="BETA-GLUCOSIDASE"/>
    <property type="match status" value="1"/>
</dbReference>
<evidence type="ECO:0000256" key="16">
    <source>
        <dbReference type="ARBA" id="ARBA00041601"/>
    </source>
</evidence>
<keyword evidence="21" id="KW-1185">Reference proteome</keyword>
<dbReference type="InterPro" id="IPR036881">
    <property type="entry name" value="Glyco_hydro_3_C_sf"/>
</dbReference>
<dbReference type="PANTHER" id="PTHR42715:SF12">
    <property type="entry name" value="BETA-GLUCOSIDASE G-RELATED"/>
    <property type="match status" value="1"/>
</dbReference>
<dbReference type="SUPFAM" id="SSF52279">
    <property type="entry name" value="Beta-D-glucan exohydrolase, C-terminal domain"/>
    <property type="match status" value="1"/>
</dbReference>
<dbReference type="EC" id="3.2.1.21" evidence="5"/>
<name>S3D3K2_GLAL2</name>
<dbReference type="KEGG" id="glz:GLAREA_07478"/>
<evidence type="ECO:0000256" key="17">
    <source>
        <dbReference type="ARBA" id="ARBA00041808"/>
    </source>
</evidence>
<dbReference type="OMA" id="PTCANNA"/>
<dbReference type="InterPro" id="IPR001764">
    <property type="entry name" value="Glyco_hydro_3_N"/>
</dbReference>
<evidence type="ECO:0000259" key="19">
    <source>
        <dbReference type="SMART" id="SM01217"/>
    </source>
</evidence>
<evidence type="ECO:0000256" key="9">
    <source>
        <dbReference type="ARBA" id="ARBA00023180"/>
    </source>
</evidence>
<dbReference type="Pfam" id="PF14310">
    <property type="entry name" value="Fn3-like"/>
    <property type="match status" value="1"/>
</dbReference>
<evidence type="ECO:0000256" key="13">
    <source>
        <dbReference type="ARBA" id="ARBA00024983"/>
    </source>
</evidence>
<dbReference type="InterPro" id="IPR013783">
    <property type="entry name" value="Ig-like_fold"/>
</dbReference>
<dbReference type="RefSeq" id="XP_008080357.1">
    <property type="nucleotide sequence ID" value="XM_008082166.1"/>
</dbReference>
<dbReference type="InterPro" id="IPR050288">
    <property type="entry name" value="Cellulose_deg_GH3"/>
</dbReference>
<keyword evidence="12" id="KW-0624">Polysaccharide degradation</keyword>
<dbReference type="EMBL" id="KE145359">
    <property type="protein sequence ID" value="EPE32345.1"/>
    <property type="molecule type" value="Genomic_DNA"/>
</dbReference>
<dbReference type="OrthoDB" id="416222at2759"/>
<comment type="subcellular location">
    <subcellularLocation>
        <location evidence="2">Secreted</location>
    </subcellularLocation>
</comment>
<evidence type="ECO:0000256" key="7">
    <source>
        <dbReference type="ARBA" id="ARBA00022729"/>
    </source>
</evidence>
<dbReference type="GeneID" id="19466531"/>
<dbReference type="Proteomes" id="UP000016922">
    <property type="component" value="Unassembled WGS sequence"/>
</dbReference>
<evidence type="ECO:0000256" key="1">
    <source>
        <dbReference type="ARBA" id="ARBA00000448"/>
    </source>
</evidence>
<keyword evidence="6" id="KW-0964">Secreted</keyword>
<keyword evidence="8" id="KW-0378">Hydrolase</keyword>
<proteinExistence type="inferred from homology"/>
<evidence type="ECO:0000256" key="2">
    <source>
        <dbReference type="ARBA" id="ARBA00004613"/>
    </source>
</evidence>
<keyword evidence="9" id="KW-0325">Glycoprotein</keyword>
<evidence type="ECO:0000256" key="6">
    <source>
        <dbReference type="ARBA" id="ARBA00022525"/>
    </source>
</evidence>
<dbReference type="eggNOG" id="ENOG502QR4D">
    <property type="taxonomic scope" value="Eukaryota"/>
</dbReference>